<dbReference type="GO" id="GO:0005737">
    <property type="term" value="C:cytoplasm"/>
    <property type="evidence" value="ECO:0007669"/>
    <property type="project" value="UniProtKB-SubCell"/>
</dbReference>
<evidence type="ECO:0000313" key="3">
    <source>
        <dbReference type="EMBL" id="KAJ1965334.1"/>
    </source>
</evidence>
<proteinExistence type="predicted"/>
<gene>
    <name evidence="3" type="ORF">IWQ62_002692</name>
</gene>
<evidence type="ECO:0000313" key="4">
    <source>
        <dbReference type="Proteomes" id="UP001150925"/>
    </source>
</evidence>
<comment type="caution">
    <text evidence="3">The sequence shown here is derived from an EMBL/GenBank/DDBJ whole genome shotgun (WGS) entry which is preliminary data.</text>
</comment>
<dbReference type="OrthoDB" id="25408at2759"/>
<protein>
    <recommendedName>
        <fullName evidence="1">NTF2-related export protein</fullName>
    </recommendedName>
</protein>
<dbReference type="Pfam" id="PF02136">
    <property type="entry name" value="NTF2"/>
    <property type="match status" value="1"/>
</dbReference>
<keyword evidence="1" id="KW-0813">Transport</keyword>
<name>A0A9W8E3L4_9FUNG</name>
<evidence type="ECO:0000256" key="1">
    <source>
        <dbReference type="RuleBase" id="RU369002"/>
    </source>
</evidence>
<dbReference type="GO" id="GO:0005634">
    <property type="term" value="C:nucleus"/>
    <property type="evidence" value="ECO:0007669"/>
    <property type="project" value="UniProtKB-SubCell"/>
</dbReference>
<comment type="function">
    <text evidence="1">Has a role in nuclear-cytoplasmic transport of proteins and mRNAs.</text>
</comment>
<accession>A0A9W8E3L4</accession>
<dbReference type="GO" id="GO:0006913">
    <property type="term" value="P:nucleocytoplasmic transport"/>
    <property type="evidence" value="ECO:0007669"/>
    <property type="project" value="UniProtKB-UniRule"/>
</dbReference>
<reference evidence="3" key="1">
    <citation type="submission" date="2022-07" db="EMBL/GenBank/DDBJ databases">
        <title>Phylogenomic reconstructions and comparative analyses of Kickxellomycotina fungi.</title>
        <authorList>
            <person name="Reynolds N.K."/>
            <person name="Stajich J.E."/>
            <person name="Barry K."/>
            <person name="Grigoriev I.V."/>
            <person name="Crous P."/>
            <person name="Smith M.E."/>
        </authorList>
    </citation>
    <scope>NUCLEOTIDE SEQUENCE</scope>
    <source>
        <strain evidence="3">RSA 1196</strain>
    </source>
</reference>
<dbReference type="InterPro" id="IPR032710">
    <property type="entry name" value="NTF2-like_dom_sf"/>
</dbReference>
<organism evidence="3 4">
    <name type="scientific">Dispira parvispora</name>
    <dbReference type="NCBI Taxonomy" id="1520584"/>
    <lineage>
        <taxon>Eukaryota</taxon>
        <taxon>Fungi</taxon>
        <taxon>Fungi incertae sedis</taxon>
        <taxon>Zoopagomycota</taxon>
        <taxon>Kickxellomycotina</taxon>
        <taxon>Dimargaritomycetes</taxon>
        <taxon>Dimargaritales</taxon>
        <taxon>Dimargaritaceae</taxon>
        <taxon>Dispira</taxon>
    </lineage>
</organism>
<dbReference type="InterPro" id="IPR002075">
    <property type="entry name" value="NTF2_dom"/>
</dbReference>
<dbReference type="SUPFAM" id="SSF54427">
    <property type="entry name" value="NTF2-like"/>
    <property type="match status" value="1"/>
</dbReference>
<dbReference type="CDD" id="cd00780">
    <property type="entry name" value="NTF2"/>
    <property type="match status" value="1"/>
</dbReference>
<feature type="domain" description="NTF2" evidence="2">
    <location>
        <begin position="17"/>
        <end position="142"/>
    </location>
</feature>
<comment type="subcellular location">
    <subcellularLocation>
        <location evidence="1">Cytoplasm</location>
    </subcellularLocation>
    <subcellularLocation>
        <location evidence="1">Nucleus</location>
    </subcellularLocation>
</comment>
<keyword evidence="1" id="KW-0963">Cytoplasm</keyword>
<dbReference type="EMBL" id="JANBPY010000607">
    <property type="protein sequence ID" value="KAJ1965334.1"/>
    <property type="molecule type" value="Genomic_DNA"/>
</dbReference>
<dbReference type="InterPro" id="IPR045875">
    <property type="entry name" value="NTF2"/>
</dbReference>
<dbReference type="Gene3D" id="3.10.450.50">
    <property type="match status" value="1"/>
</dbReference>
<dbReference type="AlphaFoldDB" id="A0A9W8E3L4"/>
<sequence length="143" mass="16302">MANLVHYATLSMESTVKSQEFTQKYYRFMDGQRNFLTQLYHNTSLIVWNGNGFQGGNEFVSGLLQTLPPTKHEIHACNAQPILAWNEPIVAKDVPYNILVQVSGTVLYDNSSFLRAFTQTFILTPDPTNPESYYISNDTFRLV</sequence>
<keyword evidence="4" id="KW-1185">Reference proteome</keyword>
<dbReference type="PANTHER" id="PTHR12612">
    <property type="entry name" value="NUCLEAR TRANSPORT FACTOR 2"/>
    <property type="match status" value="1"/>
</dbReference>
<dbReference type="GO" id="GO:0051028">
    <property type="term" value="P:mRNA transport"/>
    <property type="evidence" value="ECO:0007669"/>
    <property type="project" value="UniProtKB-UniRule"/>
</dbReference>
<dbReference type="GO" id="GO:0015031">
    <property type="term" value="P:protein transport"/>
    <property type="evidence" value="ECO:0007669"/>
    <property type="project" value="UniProtKB-KW"/>
</dbReference>
<dbReference type="PROSITE" id="PS50177">
    <property type="entry name" value="NTF2_DOMAIN"/>
    <property type="match status" value="1"/>
</dbReference>
<dbReference type="InterPro" id="IPR018222">
    <property type="entry name" value="Nuclear_transport_factor_2_euk"/>
</dbReference>
<evidence type="ECO:0000259" key="2">
    <source>
        <dbReference type="PROSITE" id="PS50177"/>
    </source>
</evidence>
<keyword evidence="1" id="KW-0539">Nucleus</keyword>
<keyword evidence="1" id="KW-0653">Protein transport</keyword>
<dbReference type="Proteomes" id="UP001150925">
    <property type="component" value="Unassembled WGS sequence"/>
</dbReference>